<proteinExistence type="predicted"/>
<dbReference type="GO" id="GO:0003700">
    <property type="term" value="F:DNA-binding transcription factor activity"/>
    <property type="evidence" value="ECO:0007669"/>
    <property type="project" value="TreeGrafter"/>
</dbReference>
<comment type="caution">
    <text evidence="2">The sequence shown here is derived from an EMBL/GenBank/DDBJ whole genome shotgun (WGS) entry which is preliminary data.</text>
</comment>
<dbReference type="PANTHER" id="PTHR33221">
    <property type="entry name" value="WINGED HELIX-TURN-HELIX TRANSCRIPTIONAL REGULATOR, RRF2 FAMILY"/>
    <property type="match status" value="1"/>
</dbReference>
<gene>
    <name evidence="2" type="ORF">CR164_07665</name>
</gene>
<dbReference type="GO" id="GO:0005829">
    <property type="term" value="C:cytosol"/>
    <property type="evidence" value="ECO:0007669"/>
    <property type="project" value="TreeGrafter"/>
</dbReference>
<dbReference type="RefSeq" id="WP_110023331.1">
    <property type="nucleotide sequence ID" value="NZ_PDNZ01000004.1"/>
</dbReference>
<sequence>MFSLSAKAHYGLAAMLDLADSFGKDRLQIRQIVEQRGIPKNYLEQIFNRLVKNGLVKSVRGNKGGYELFDSPRNLTVFSILEALEGPLGIVSQYDTNAVEQVFGNLEDHIREHFSISLEELLEQEKRYAEKRIYYI</sequence>
<dbReference type="EMBL" id="PDNZ01000004">
    <property type="protein sequence ID" value="PWW82197.1"/>
    <property type="molecule type" value="Genomic_DNA"/>
</dbReference>
<dbReference type="InterPro" id="IPR030489">
    <property type="entry name" value="TR_Rrf2-type_CS"/>
</dbReference>
<dbReference type="PROSITE" id="PS51197">
    <property type="entry name" value="HTH_RRF2_2"/>
    <property type="match status" value="1"/>
</dbReference>
<dbReference type="OrthoDB" id="9802344at2"/>
<dbReference type="NCBIfam" id="TIGR00738">
    <property type="entry name" value="rrf2_super"/>
    <property type="match status" value="1"/>
</dbReference>
<protein>
    <submittedName>
        <fullName evidence="2">Rrf2 family transcriptional regulator</fullName>
    </submittedName>
</protein>
<reference evidence="3" key="1">
    <citation type="submission" date="2017-10" db="EMBL/GenBank/DDBJ databases">
        <authorList>
            <person name="Gaisin V.A."/>
            <person name="Rysina M.S."/>
            <person name="Grouzdev D.S."/>
        </authorList>
    </citation>
    <scope>NUCLEOTIDE SEQUENCE [LARGE SCALE GENOMIC DNA]</scope>
    <source>
        <strain evidence="3">V1</strain>
    </source>
</reference>
<dbReference type="InterPro" id="IPR036388">
    <property type="entry name" value="WH-like_DNA-bd_sf"/>
</dbReference>
<dbReference type="InterPro" id="IPR000944">
    <property type="entry name" value="Tscrpt_reg_Rrf2"/>
</dbReference>
<dbReference type="GO" id="GO:0003677">
    <property type="term" value="F:DNA binding"/>
    <property type="evidence" value="ECO:0007669"/>
    <property type="project" value="UniProtKB-KW"/>
</dbReference>
<dbReference type="Proteomes" id="UP000246278">
    <property type="component" value="Unassembled WGS sequence"/>
</dbReference>
<accession>A0A317T8Y3</accession>
<evidence type="ECO:0000256" key="1">
    <source>
        <dbReference type="ARBA" id="ARBA00023125"/>
    </source>
</evidence>
<keyword evidence="3" id="KW-1185">Reference proteome</keyword>
<dbReference type="AlphaFoldDB" id="A0A317T8Y3"/>
<name>A0A317T8Y3_9CHLB</name>
<dbReference type="Pfam" id="PF02082">
    <property type="entry name" value="Rrf2"/>
    <property type="match status" value="1"/>
</dbReference>
<keyword evidence="1" id="KW-0238">DNA-binding</keyword>
<dbReference type="Gene3D" id="1.10.10.10">
    <property type="entry name" value="Winged helix-like DNA-binding domain superfamily/Winged helix DNA-binding domain"/>
    <property type="match status" value="1"/>
</dbReference>
<dbReference type="InterPro" id="IPR036390">
    <property type="entry name" value="WH_DNA-bd_sf"/>
</dbReference>
<evidence type="ECO:0000313" key="2">
    <source>
        <dbReference type="EMBL" id="PWW82197.1"/>
    </source>
</evidence>
<dbReference type="PROSITE" id="PS01332">
    <property type="entry name" value="HTH_RRF2_1"/>
    <property type="match status" value="1"/>
</dbReference>
<dbReference type="SUPFAM" id="SSF46785">
    <property type="entry name" value="Winged helix' DNA-binding domain"/>
    <property type="match status" value="1"/>
</dbReference>
<dbReference type="PANTHER" id="PTHR33221:SF5">
    <property type="entry name" value="HTH-TYPE TRANSCRIPTIONAL REGULATOR ISCR"/>
    <property type="match status" value="1"/>
</dbReference>
<organism evidence="2 3">
    <name type="scientific">Prosthecochloris marina</name>
    <dbReference type="NCBI Taxonomy" id="2017681"/>
    <lineage>
        <taxon>Bacteria</taxon>
        <taxon>Pseudomonadati</taxon>
        <taxon>Chlorobiota</taxon>
        <taxon>Chlorobiia</taxon>
        <taxon>Chlorobiales</taxon>
        <taxon>Chlorobiaceae</taxon>
        <taxon>Prosthecochloris</taxon>
    </lineage>
</organism>
<evidence type="ECO:0000313" key="3">
    <source>
        <dbReference type="Proteomes" id="UP000246278"/>
    </source>
</evidence>